<dbReference type="HAMAP" id="MF_00361">
    <property type="entry name" value="NAD_kinase"/>
    <property type="match status" value="1"/>
</dbReference>
<comment type="similarity">
    <text evidence="6">Belongs to the NAD kinase family.</text>
</comment>
<dbReference type="InterPro" id="IPR016064">
    <property type="entry name" value="NAD/diacylglycerol_kinase_sf"/>
</dbReference>
<dbReference type="EMBL" id="FUXK01000007">
    <property type="protein sequence ID" value="SJZ68871.1"/>
    <property type="molecule type" value="Genomic_DNA"/>
</dbReference>
<dbReference type="EC" id="2.7.1.23" evidence="6"/>
<feature type="binding site" evidence="6">
    <location>
        <begin position="56"/>
        <end position="57"/>
    </location>
    <ligand>
        <name>NAD(+)</name>
        <dbReference type="ChEBI" id="CHEBI:57540"/>
    </ligand>
</feature>
<dbReference type="PANTHER" id="PTHR20275:SF0">
    <property type="entry name" value="NAD KINASE"/>
    <property type="match status" value="1"/>
</dbReference>
<dbReference type="Pfam" id="PF01513">
    <property type="entry name" value="NAD_kinase"/>
    <property type="match status" value="1"/>
</dbReference>
<name>A0A1T4MPS9_9BACT</name>
<dbReference type="eggNOG" id="COG0061">
    <property type="taxonomic scope" value="Bacteria"/>
</dbReference>
<dbReference type="InterPro" id="IPR017438">
    <property type="entry name" value="ATP-NAD_kinase_N"/>
</dbReference>
<keyword evidence="4 6" id="KW-0520">NAD</keyword>
<evidence type="ECO:0000313" key="7">
    <source>
        <dbReference type="EMBL" id="SJZ68871.1"/>
    </source>
</evidence>
<comment type="caution">
    <text evidence="6">Lacks conserved residue(s) required for the propagation of feature annotation.</text>
</comment>
<evidence type="ECO:0000313" key="8">
    <source>
        <dbReference type="Proteomes" id="UP000190065"/>
    </source>
</evidence>
<dbReference type="GO" id="GO:0005737">
    <property type="term" value="C:cytoplasm"/>
    <property type="evidence" value="ECO:0007669"/>
    <property type="project" value="UniProtKB-SubCell"/>
</dbReference>
<dbReference type="GO" id="GO:0019674">
    <property type="term" value="P:NAD+ metabolic process"/>
    <property type="evidence" value="ECO:0007669"/>
    <property type="project" value="InterPro"/>
</dbReference>
<feature type="binding site" evidence="6">
    <location>
        <position position="194"/>
    </location>
    <ligand>
        <name>NAD(+)</name>
        <dbReference type="ChEBI" id="CHEBI:57540"/>
    </ligand>
</feature>
<evidence type="ECO:0000256" key="5">
    <source>
        <dbReference type="ARBA" id="ARBA00047925"/>
    </source>
</evidence>
<dbReference type="NCBIfam" id="NF002521">
    <property type="entry name" value="PRK01911.1"/>
    <property type="match status" value="1"/>
</dbReference>
<feature type="binding site" evidence="6">
    <location>
        <position position="159"/>
    </location>
    <ligand>
        <name>NAD(+)</name>
        <dbReference type="ChEBI" id="CHEBI:57540"/>
    </ligand>
</feature>
<protein>
    <recommendedName>
        <fullName evidence="6">NAD kinase</fullName>
        <ecNumber evidence="6">2.7.1.23</ecNumber>
    </recommendedName>
    <alternativeName>
        <fullName evidence="6">ATP-dependent NAD kinase</fullName>
    </alternativeName>
</protein>
<evidence type="ECO:0000256" key="3">
    <source>
        <dbReference type="ARBA" id="ARBA00022857"/>
    </source>
</evidence>
<organism evidence="7 8">
    <name type="scientific">Segatella oulorum</name>
    <dbReference type="NCBI Taxonomy" id="28136"/>
    <lineage>
        <taxon>Bacteria</taxon>
        <taxon>Pseudomonadati</taxon>
        <taxon>Bacteroidota</taxon>
        <taxon>Bacteroidia</taxon>
        <taxon>Bacteroidales</taxon>
        <taxon>Prevotellaceae</taxon>
        <taxon>Segatella</taxon>
    </lineage>
</organism>
<comment type="cofactor">
    <cofactor evidence="6">
        <name>a divalent metal cation</name>
        <dbReference type="ChEBI" id="CHEBI:60240"/>
    </cofactor>
</comment>
<feature type="binding site" evidence="6">
    <location>
        <begin position="170"/>
        <end position="175"/>
    </location>
    <ligand>
        <name>NAD(+)</name>
        <dbReference type="ChEBI" id="CHEBI:57540"/>
    </ligand>
</feature>
<comment type="catalytic activity">
    <reaction evidence="5 6">
        <text>NAD(+) + ATP = ADP + NADP(+) + H(+)</text>
        <dbReference type="Rhea" id="RHEA:18629"/>
        <dbReference type="ChEBI" id="CHEBI:15378"/>
        <dbReference type="ChEBI" id="CHEBI:30616"/>
        <dbReference type="ChEBI" id="CHEBI:57540"/>
        <dbReference type="ChEBI" id="CHEBI:58349"/>
        <dbReference type="ChEBI" id="CHEBI:456216"/>
        <dbReference type="EC" id="2.7.1.23"/>
    </reaction>
</comment>
<dbReference type="SUPFAM" id="SSF111331">
    <property type="entry name" value="NAD kinase/diacylglycerol kinase-like"/>
    <property type="match status" value="1"/>
</dbReference>
<sequence length="273" mass="29679">MQQQLTFAFLGNEYRSGAIAPYLEQATNFLAAHHARLFIEPATLEEVDFVLSMGGDGTFLRAVNRIGAREIPIIGVNMGRLGFLADVHPEQLMVMLSEVLAGHYTLENHTVIQLHATCSAGEWNPFALNDIAILKRDTAAMIRISARVDGALLGEYQADGLIVATPTGSTAYSLSNGGPIIVPQSGSLCLTPVAPHSLNLRPIVINDSSKIDLEVESRSHSFLVAIDGRSMKMADGVQLSITKAQHVVKVVKLQGQSFFTTLREKLMWGVDQR</sequence>
<dbReference type="InterPro" id="IPR017437">
    <property type="entry name" value="ATP-NAD_kinase_PpnK-typ_C"/>
</dbReference>
<dbReference type="Gene3D" id="2.60.200.30">
    <property type="entry name" value="Probable inorganic polyphosphate/atp-NAD kinase, domain 2"/>
    <property type="match status" value="1"/>
</dbReference>
<keyword evidence="6" id="KW-0547">Nucleotide-binding</keyword>
<dbReference type="PANTHER" id="PTHR20275">
    <property type="entry name" value="NAD KINASE"/>
    <property type="match status" value="1"/>
</dbReference>
<dbReference type="GO" id="GO:0005524">
    <property type="term" value="F:ATP binding"/>
    <property type="evidence" value="ECO:0007669"/>
    <property type="project" value="UniProtKB-KW"/>
</dbReference>
<dbReference type="Gene3D" id="3.40.50.10330">
    <property type="entry name" value="Probable inorganic polyphosphate/atp-NAD kinase, domain 1"/>
    <property type="match status" value="1"/>
</dbReference>
<feature type="binding site" evidence="6">
    <location>
        <position position="61"/>
    </location>
    <ligand>
        <name>NAD(+)</name>
        <dbReference type="ChEBI" id="CHEBI:57540"/>
    </ligand>
</feature>
<reference evidence="7 8" key="1">
    <citation type="submission" date="2017-02" db="EMBL/GenBank/DDBJ databases">
        <authorList>
            <person name="Peterson S.W."/>
        </authorList>
    </citation>
    <scope>NUCLEOTIDE SEQUENCE [LARGE SCALE GENOMIC DNA]</scope>
    <source>
        <strain evidence="7 8">ATCC 43324</strain>
    </source>
</reference>
<feature type="active site" description="Proton acceptor" evidence="6">
    <location>
        <position position="56"/>
    </location>
</feature>
<accession>A0A1T4MPS9</accession>
<keyword evidence="3 6" id="KW-0521">NADP</keyword>
<gene>
    <name evidence="6" type="primary">nadK</name>
    <name evidence="7" type="ORF">SAMN02745202_00807</name>
</gene>
<evidence type="ECO:0000256" key="6">
    <source>
        <dbReference type="HAMAP-Rule" id="MF_00361"/>
    </source>
</evidence>
<dbReference type="GO" id="GO:0051287">
    <property type="term" value="F:NAD binding"/>
    <property type="evidence" value="ECO:0007669"/>
    <property type="project" value="UniProtKB-ARBA"/>
</dbReference>
<dbReference type="GO" id="GO:0003951">
    <property type="term" value="F:NAD+ kinase activity"/>
    <property type="evidence" value="ECO:0007669"/>
    <property type="project" value="UniProtKB-UniRule"/>
</dbReference>
<dbReference type="RefSeq" id="WP_078805520.1">
    <property type="nucleotide sequence ID" value="NZ_CAJPPD010000018.1"/>
</dbReference>
<keyword evidence="6" id="KW-0963">Cytoplasm</keyword>
<evidence type="ECO:0000256" key="4">
    <source>
        <dbReference type="ARBA" id="ARBA00023027"/>
    </source>
</evidence>
<comment type="function">
    <text evidence="6">Involved in the regulation of the intracellular balance of NAD and NADP, and is a key enzyme in the biosynthesis of NADP. Catalyzes specifically the phosphorylation on 2'-hydroxyl of the adenosine moiety of NAD to yield NADP.</text>
</comment>
<proteinExistence type="inferred from homology"/>
<keyword evidence="6" id="KW-0067">ATP-binding</keyword>
<evidence type="ECO:0000256" key="2">
    <source>
        <dbReference type="ARBA" id="ARBA00022777"/>
    </source>
</evidence>
<dbReference type="STRING" id="28136.SAMN02745202_00807"/>
<feature type="binding site" evidence="6">
    <location>
        <begin position="129"/>
        <end position="130"/>
    </location>
    <ligand>
        <name>NAD(+)</name>
        <dbReference type="ChEBI" id="CHEBI:57540"/>
    </ligand>
</feature>
<keyword evidence="1 6" id="KW-0808">Transferase</keyword>
<dbReference type="GO" id="GO:0046872">
    <property type="term" value="F:metal ion binding"/>
    <property type="evidence" value="ECO:0007669"/>
    <property type="project" value="UniProtKB-UniRule"/>
</dbReference>
<dbReference type="Pfam" id="PF20143">
    <property type="entry name" value="NAD_kinase_C"/>
    <property type="match status" value="1"/>
</dbReference>
<comment type="subcellular location">
    <subcellularLocation>
        <location evidence="6">Cytoplasm</location>
    </subcellularLocation>
</comment>
<dbReference type="Proteomes" id="UP000190065">
    <property type="component" value="Unassembled WGS sequence"/>
</dbReference>
<evidence type="ECO:0000256" key="1">
    <source>
        <dbReference type="ARBA" id="ARBA00022679"/>
    </source>
</evidence>
<keyword evidence="2 6" id="KW-0418">Kinase</keyword>
<dbReference type="AlphaFoldDB" id="A0A1T4MPS9"/>
<dbReference type="GO" id="GO:0006741">
    <property type="term" value="P:NADP+ biosynthetic process"/>
    <property type="evidence" value="ECO:0007669"/>
    <property type="project" value="UniProtKB-UniRule"/>
</dbReference>
<dbReference type="InterPro" id="IPR002504">
    <property type="entry name" value="NADK"/>
</dbReference>